<sequence>MGFVIIVVVVLIVVGLALSKTQTNQQKATAKHSPAREAQNAIIQRGGIPYRLLPTGRVTVAGPYYHQREIITAIGDRLREVMPVGQWDQTLELDAEIRRQPNNTHDSDAVVVIINGLIVGYIPSENTYEWQQLLQPLESRSQFALAKAAIYLKNDGNYLVVLKANPSIPPTKNAYPNVEILDADWLIAVGGEENAQDILTKYGEESWVWATLETGTIPKGKYKDAPTIWARVDDNLIGYISAMQSERYFIYIKRRLPCACVAHIKQGGRKLELELMLPSRN</sequence>
<accession>A0A087CCM5</accession>
<dbReference type="RefSeq" id="WP_033497508.1">
    <property type="nucleotide sequence ID" value="NZ_JGZI01000010.1"/>
</dbReference>
<gene>
    <name evidence="1" type="ORF">BPSY_1433</name>
</gene>
<dbReference type="OrthoDB" id="190275at2"/>
<dbReference type="AlphaFoldDB" id="A0A087CCM5"/>
<evidence type="ECO:0000313" key="1">
    <source>
        <dbReference type="EMBL" id="KFI81025.1"/>
    </source>
</evidence>
<comment type="caution">
    <text evidence="1">The sequence shown here is derived from an EMBL/GenBank/DDBJ whole genome shotgun (WGS) entry which is preliminary data.</text>
</comment>
<name>A0A087CCM5_9BIFI</name>
<dbReference type="EMBL" id="JGZI01000010">
    <property type="protein sequence ID" value="KFI81025.1"/>
    <property type="molecule type" value="Genomic_DNA"/>
</dbReference>
<protein>
    <submittedName>
        <fullName evidence="1">TM2 domain-containing protein</fullName>
    </submittedName>
</protein>
<dbReference type="GeneID" id="98300625"/>
<proteinExistence type="predicted"/>
<keyword evidence="2" id="KW-1185">Reference proteome</keyword>
<organism evidence="1 2">
    <name type="scientific">Bifidobacterium psychraerophilum</name>
    <dbReference type="NCBI Taxonomy" id="218140"/>
    <lineage>
        <taxon>Bacteria</taxon>
        <taxon>Bacillati</taxon>
        <taxon>Actinomycetota</taxon>
        <taxon>Actinomycetes</taxon>
        <taxon>Bifidobacteriales</taxon>
        <taxon>Bifidobacteriaceae</taxon>
        <taxon>Bifidobacterium</taxon>
    </lineage>
</organism>
<dbReference type="Proteomes" id="UP000029050">
    <property type="component" value="Unassembled WGS sequence"/>
</dbReference>
<dbReference type="Gene3D" id="3.30.70.2330">
    <property type="match status" value="1"/>
</dbReference>
<dbReference type="STRING" id="218140.BPSY_1433"/>
<evidence type="ECO:0000313" key="2">
    <source>
        <dbReference type="Proteomes" id="UP000029050"/>
    </source>
</evidence>
<reference evidence="1 2" key="1">
    <citation type="submission" date="2014-03" db="EMBL/GenBank/DDBJ databases">
        <title>Genomics of Bifidobacteria.</title>
        <authorList>
            <person name="Ventura M."/>
            <person name="Milani C."/>
            <person name="Lugli G.A."/>
        </authorList>
    </citation>
    <scope>NUCLEOTIDE SEQUENCE [LARGE SCALE GENOMIC DNA]</scope>
    <source>
        <strain evidence="1 2">LMG 21775</strain>
    </source>
</reference>